<keyword evidence="3" id="KW-1185">Reference proteome</keyword>
<dbReference type="InterPro" id="IPR027417">
    <property type="entry name" value="P-loop_NTPase"/>
</dbReference>
<sequence>MSFENLSIKEESKRFKDHLLVDGNERIIFSGIFGIGKTYFIDNFFEQENESFISIKLNPVNYSVSPNQDIFELIKFDIGYQLFSKNPEFEKIEFEKVFSSNFYLIENYKKVISLLIKNLSKLDHRVDAIAKSTVELGEEINRFKDKIEKDEEKELKNFLDYFKNQIGTFREENSITELINNLVETLKINNPKKKIVLVIDDLDRIDPEHIFRIMNVFSAHFDFYDFKNENKFGFDHVVLISDITNIRGIFHNKYGTNIDFSGYIDKFYSNEIFYYDFVSVINNNIDKFLSSIEIDNNRVYTHLQSSSNYYKDELIFLLRHMVAANSISMRALINFLKSKVILDSYAIKSYMSADYFYSDSTPILIVFQILEKIVGGQENFVNILNKTLERYPSLEITPRTSYWRDRIGNLVMLIDQNQNRLNVTKEEKNLYINKEFDIKVQYIIHPSDNFEGLIGKAERIGYPNDDFSNKDISFHETISKRKIPYFQLLINAYLSLKEIPKENAY</sequence>
<dbReference type="Pfam" id="PF07693">
    <property type="entry name" value="KAP_NTPase"/>
    <property type="match status" value="1"/>
</dbReference>
<feature type="domain" description="KAP NTPase" evidence="1">
    <location>
        <begin position="30"/>
        <end position="314"/>
    </location>
</feature>
<gene>
    <name evidence="2" type="ORF">ML462_15765</name>
</gene>
<dbReference type="Proteomes" id="UP001139226">
    <property type="component" value="Unassembled WGS sequence"/>
</dbReference>
<dbReference type="RefSeq" id="WP_240714796.1">
    <property type="nucleotide sequence ID" value="NZ_JAKVTV010000011.1"/>
</dbReference>
<evidence type="ECO:0000313" key="2">
    <source>
        <dbReference type="EMBL" id="MCH4824631.1"/>
    </source>
</evidence>
<evidence type="ECO:0000259" key="1">
    <source>
        <dbReference type="Pfam" id="PF07693"/>
    </source>
</evidence>
<dbReference type="AlphaFoldDB" id="A0A9X1V6M5"/>
<dbReference type="InterPro" id="IPR011646">
    <property type="entry name" value="KAP_P-loop"/>
</dbReference>
<dbReference type="SUPFAM" id="SSF52540">
    <property type="entry name" value="P-loop containing nucleoside triphosphate hydrolases"/>
    <property type="match status" value="1"/>
</dbReference>
<reference evidence="2" key="1">
    <citation type="submission" date="2022-03" db="EMBL/GenBank/DDBJ databases">
        <title>Gramella crocea sp. nov., isolated from activated sludge of a seafood processing plant.</title>
        <authorList>
            <person name="Zhang X."/>
        </authorList>
    </citation>
    <scope>NUCLEOTIDE SEQUENCE</scope>
    <source>
        <strain evidence="2">YJ019</strain>
    </source>
</reference>
<dbReference type="EMBL" id="JAKVTV010000011">
    <property type="protein sequence ID" value="MCH4824631.1"/>
    <property type="molecule type" value="Genomic_DNA"/>
</dbReference>
<name>A0A9X1V6M5_9FLAO</name>
<organism evidence="2 3">
    <name type="scientific">Christiangramia lutea</name>
    <dbReference type="NCBI Taxonomy" id="1607951"/>
    <lineage>
        <taxon>Bacteria</taxon>
        <taxon>Pseudomonadati</taxon>
        <taxon>Bacteroidota</taxon>
        <taxon>Flavobacteriia</taxon>
        <taxon>Flavobacteriales</taxon>
        <taxon>Flavobacteriaceae</taxon>
        <taxon>Christiangramia</taxon>
    </lineage>
</organism>
<comment type="caution">
    <text evidence="2">The sequence shown here is derived from an EMBL/GenBank/DDBJ whole genome shotgun (WGS) entry which is preliminary data.</text>
</comment>
<accession>A0A9X1V6M5</accession>
<proteinExistence type="predicted"/>
<evidence type="ECO:0000313" key="3">
    <source>
        <dbReference type="Proteomes" id="UP001139226"/>
    </source>
</evidence>
<protein>
    <submittedName>
        <fullName evidence="2">KAP family NTPase</fullName>
    </submittedName>
</protein>